<feature type="transmembrane region" description="Helical" evidence="2">
    <location>
        <begin position="962"/>
        <end position="978"/>
    </location>
</feature>
<proteinExistence type="predicted"/>
<feature type="transmembrane region" description="Helical" evidence="2">
    <location>
        <begin position="802"/>
        <end position="827"/>
    </location>
</feature>
<accession>A0AAV5CZQ2</accession>
<keyword evidence="2" id="KW-0812">Transmembrane</keyword>
<name>A0AAV5CZQ2_ELECO</name>
<evidence type="ECO:0000256" key="1">
    <source>
        <dbReference type="SAM" id="MobiDB-lite"/>
    </source>
</evidence>
<feature type="compositionally biased region" description="Basic and acidic residues" evidence="1">
    <location>
        <begin position="299"/>
        <end position="316"/>
    </location>
</feature>
<dbReference type="PANTHER" id="PTHR35310:SF1">
    <property type="entry name" value="CELL WALL INTEGRITY_STRESS RESPONSE COMPONENT-LIKE PROTEIN"/>
    <property type="match status" value="1"/>
</dbReference>
<feature type="region of interest" description="Disordered" evidence="1">
    <location>
        <begin position="461"/>
        <end position="489"/>
    </location>
</feature>
<evidence type="ECO:0000313" key="4">
    <source>
        <dbReference type="Proteomes" id="UP001054889"/>
    </source>
</evidence>
<protein>
    <submittedName>
        <fullName evidence="3">Uncharacterized protein</fullName>
    </submittedName>
</protein>
<feature type="compositionally biased region" description="Basic and acidic residues" evidence="1">
    <location>
        <begin position="711"/>
        <end position="726"/>
    </location>
</feature>
<sequence length="997" mass="103764">MAVIDCGVLIAFGESTGEARPIETRTIALGHGGTKPPGASSPPSCSTGECVYRVPGRPGSSPPPFCLQDSVSWSAGYYTAPAGSQFTILVPFVKQGALSGRSRVPSASLGAFAMLARRRKEPPPRGGSTAPAAPWKLRRRGRLRSPERRPFAMSGLGGSGVGAEDAPKRAAFRSRAAGLATIALGHGGTKPPGASSPPSCSTGECVYRVPGRPGSSPPPFCLQDSVSWSAGYYTAPAGSQFTILVPFVKQGALSGRSRVPSASLGAFAMLARRRKEPPPRGGSTAPAAPWKLRRRGRLRSPERRPLQCRGSVERSRSRGRAKRAAFRSRAAGLSSDLTRYAFKFVERTYLTTRHPSTSVRAEAGWAVEFGPFDVCLRYVERRRRGGDAPRDSLSTKPAPRFALPSLAAVSQAQAAVVWFARLPLAHSILLQIIYNPPWYRYLNPPSRFRPPARVRIQHRPPLPAAAHSPSSTSLRSPLPASPEKKKKKMAPWPARPVLVLVLLLALLCSHIALCSSAADSGKPSKPKASGGRKALLAAASLDDGDDGDETPVVKPPAKKKAAAVAAAGKIKKKVGDAAEGKNQTAKAATKPKKSESAAAAKGTTAKKTISSKASGADGAVAKSAKVPKTDKATAKAKGAADSAAAAKVKSSDSAKPAKVSKSSAAKAAKPAKSDSTAAGAAKLKKPTNSTVGVELKAKSGKKKAAQPVVVAEDKPTAKATATKDEEPTTESVVVDTDVAAFAAEAGAEDSDDLISEFRDLPSRLQETLMPDLARLSHSSKAYLSAANAGIADGVRPLLGGRWAAALATAASVALLLLPLCALTAAVRRAGAYLPLLHRALLLAQAYLAIYFATLALAAAATGLEPLRFFHAASPAAYAWTQAAQSLGFVAYLVLQMVDLVAVFSGAAAASPVEDGGSGNGDAAKALGLAQMVVGLAVGLHYYAAVFHRAAAGEAPRANWRVYAVYAACFVVICACARAERRKKAYLADGAAEEWKKS</sequence>
<feature type="region of interest" description="Disordered" evidence="1">
    <location>
        <begin position="273"/>
        <end position="324"/>
    </location>
</feature>
<dbReference type="EMBL" id="BQKI01000010">
    <property type="protein sequence ID" value="GJN03447.1"/>
    <property type="molecule type" value="Genomic_DNA"/>
</dbReference>
<feature type="transmembrane region" description="Helical" evidence="2">
    <location>
        <begin position="888"/>
        <end position="910"/>
    </location>
</feature>
<feature type="transmembrane region" description="Helical" evidence="2">
    <location>
        <begin position="922"/>
        <end position="942"/>
    </location>
</feature>
<keyword evidence="2" id="KW-1133">Transmembrane helix</keyword>
<evidence type="ECO:0000313" key="3">
    <source>
        <dbReference type="EMBL" id="GJN03447.1"/>
    </source>
</evidence>
<feature type="transmembrane region" description="Helical" evidence="2">
    <location>
        <begin position="839"/>
        <end position="860"/>
    </location>
</feature>
<feature type="region of interest" description="Disordered" evidence="1">
    <location>
        <begin position="119"/>
        <end position="164"/>
    </location>
</feature>
<reference evidence="3" key="2">
    <citation type="submission" date="2021-12" db="EMBL/GenBank/DDBJ databases">
        <title>Resequencing data analysis of finger millet.</title>
        <authorList>
            <person name="Hatakeyama M."/>
            <person name="Aluri S."/>
            <person name="Balachadran M.T."/>
            <person name="Sivarajan S.R."/>
            <person name="Poveda L."/>
            <person name="Shimizu-Inatsugi R."/>
            <person name="Schlapbach R."/>
            <person name="Sreeman S.M."/>
            <person name="Shimizu K.K."/>
        </authorList>
    </citation>
    <scope>NUCLEOTIDE SEQUENCE</scope>
</reference>
<dbReference type="AlphaFoldDB" id="A0AAV5CZQ2"/>
<feature type="compositionally biased region" description="Low complexity" evidence="1">
    <location>
        <begin position="464"/>
        <end position="478"/>
    </location>
</feature>
<reference evidence="3" key="1">
    <citation type="journal article" date="2018" name="DNA Res.">
        <title>Multiple hybrid de novo genome assembly of finger millet, an orphan allotetraploid crop.</title>
        <authorList>
            <person name="Hatakeyama M."/>
            <person name="Aluri S."/>
            <person name="Balachadran M.T."/>
            <person name="Sivarajan S.R."/>
            <person name="Patrignani A."/>
            <person name="Gruter S."/>
            <person name="Poveda L."/>
            <person name="Shimizu-Inatsugi R."/>
            <person name="Baeten J."/>
            <person name="Francoijs K.J."/>
            <person name="Nataraja K.N."/>
            <person name="Reddy Y.A.N."/>
            <person name="Phadnis S."/>
            <person name="Ravikumar R.L."/>
            <person name="Schlapbach R."/>
            <person name="Sreeman S.M."/>
            <person name="Shimizu K.K."/>
        </authorList>
    </citation>
    <scope>NUCLEOTIDE SEQUENCE</scope>
</reference>
<dbReference type="Proteomes" id="UP001054889">
    <property type="component" value="Unassembled WGS sequence"/>
</dbReference>
<feature type="region of interest" description="Disordered" evidence="1">
    <location>
        <begin position="572"/>
        <end position="730"/>
    </location>
</feature>
<comment type="caution">
    <text evidence="3">The sequence shown here is derived from an EMBL/GenBank/DDBJ whole genome shotgun (WGS) entry which is preliminary data.</text>
</comment>
<dbReference type="PANTHER" id="PTHR35310">
    <property type="entry name" value="CELL WALL INTEGRITY/STRESS RESPONSE COMPONENT-LIKE PROTEIN"/>
    <property type="match status" value="1"/>
</dbReference>
<keyword evidence="4" id="KW-1185">Reference proteome</keyword>
<organism evidence="3 4">
    <name type="scientific">Eleusine coracana subsp. coracana</name>
    <dbReference type="NCBI Taxonomy" id="191504"/>
    <lineage>
        <taxon>Eukaryota</taxon>
        <taxon>Viridiplantae</taxon>
        <taxon>Streptophyta</taxon>
        <taxon>Embryophyta</taxon>
        <taxon>Tracheophyta</taxon>
        <taxon>Spermatophyta</taxon>
        <taxon>Magnoliopsida</taxon>
        <taxon>Liliopsida</taxon>
        <taxon>Poales</taxon>
        <taxon>Poaceae</taxon>
        <taxon>PACMAD clade</taxon>
        <taxon>Chloridoideae</taxon>
        <taxon>Cynodonteae</taxon>
        <taxon>Eleusininae</taxon>
        <taxon>Eleusine</taxon>
    </lineage>
</organism>
<feature type="compositionally biased region" description="Low complexity" evidence="1">
    <location>
        <begin position="635"/>
        <end position="678"/>
    </location>
</feature>
<feature type="compositionally biased region" description="Low complexity" evidence="1">
    <location>
        <begin position="596"/>
        <end position="616"/>
    </location>
</feature>
<gene>
    <name evidence="3" type="primary">ga20896</name>
    <name evidence="3" type="ORF">PR202_ga20896</name>
</gene>
<evidence type="ECO:0000256" key="2">
    <source>
        <dbReference type="SAM" id="Phobius"/>
    </source>
</evidence>
<keyword evidence="2" id="KW-0472">Membrane</keyword>